<dbReference type="InterPro" id="IPR001789">
    <property type="entry name" value="Sig_transdc_resp-reg_receiver"/>
</dbReference>
<evidence type="ECO:0000313" key="4">
    <source>
        <dbReference type="EMBL" id="GGX43490.1"/>
    </source>
</evidence>
<dbReference type="Pfam" id="PF00072">
    <property type="entry name" value="Response_reg"/>
    <property type="match status" value="1"/>
</dbReference>
<dbReference type="GO" id="GO:0003677">
    <property type="term" value="F:DNA binding"/>
    <property type="evidence" value="ECO:0007669"/>
    <property type="project" value="UniProtKB-KW"/>
</dbReference>
<protein>
    <submittedName>
        <fullName evidence="4">DNA-binding response regulator</fullName>
    </submittedName>
</protein>
<dbReference type="PROSITE" id="PS50930">
    <property type="entry name" value="HTH_LYTTR"/>
    <property type="match status" value="1"/>
</dbReference>
<evidence type="ECO:0000259" key="3">
    <source>
        <dbReference type="PROSITE" id="PS50930"/>
    </source>
</evidence>
<dbReference type="PANTHER" id="PTHR37299:SF1">
    <property type="entry name" value="STAGE 0 SPORULATION PROTEIN A HOMOLOG"/>
    <property type="match status" value="1"/>
</dbReference>
<evidence type="ECO:0000256" key="1">
    <source>
        <dbReference type="PROSITE-ProRule" id="PRU00169"/>
    </source>
</evidence>
<feature type="domain" description="Response regulatory" evidence="2">
    <location>
        <begin position="4"/>
        <end position="123"/>
    </location>
</feature>
<proteinExistence type="predicted"/>
<sequence>MNVRALIAEDEPILALTLKKHLEKLWPELQIIALAENGPEAVQLTLEHQPDILFLDIKMPGKTGLEVAEELAEEWQDQTTFPRIVFVTAYDEFAVQAFEHSASDYVLKPVSEERLSRTVTRLQKQLSAESSSDQNAESAVSTGTPALDNLITQLQNLLPSGQLQGLATTTKTTEPLRVIRAAVGNNIRMIPVEDVLYFEATDKYINVVTRDHESLIRSSLRDLLPQLDTSLFWQIHRSTVVNIREVSLAQRDEAGKITLRLRNSEAKLPVSRVYAHLFRQM</sequence>
<dbReference type="PROSITE" id="PS50110">
    <property type="entry name" value="RESPONSE_REGULATORY"/>
    <property type="match status" value="1"/>
</dbReference>
<keyword evidence="1" id="KW-0597">Phosphoprotein</keyword>
<evidence type="ECO:0000313" key="5">
    <source>
        <dbReference type="Proteomes" id="UP000653343"/>
    </source>
</evidence>
<dbReference type="InterPro" id="IPR007492">
    <property type="entry name" value="LytTR_DNA-bd_dom"/>
</dbReference>
<dbReference type="Gene3D" id="2.40.50.1020">
    <property type="entry name" value="LytTr DNA-binding domain"/>
    <property type="match status" value="1"/>
</dbReference>
<dbReference type="SMART" id="SM00448">
    <property type="entry name" value="REC"/>
    <property type="match status" value="1"/>
</dbReference>
<feature type="modified residue" description="4-aspartylphosphate" evidence="1">
    <location>
        <position position="56"/>
    </location>
</feature>
<comment type="caution">
    <text evidence="4">The sequence shown here is derived from an EMBL/GenBank/DDBJ whole genome shotgun (WGS) entry which is preliminary data.</text>
</comment>
<feature type="domain" description="HTH LytTR-type" evidence="3">
    <location>
        <begin position="179"/>
        <end position="281"/>
    </location>
</feature>
<accession>A0ABQ2XYP3</accession>
<dbReference type="EMBL" id="BMYU01000005">
    <property type="protein sequence ID" value="GGX43490.1"/>
    <property type="molecule type" value="Genomic_DNA"/>
</dbReference>
<dbReference type="Pfam" id="PF04397">
    <property type="entry name" value="LytTR"/>
    <property type="match status" value="1"/>
</dbReference>
<reference evidence="5" key="1">
    <citation type="journal article" date="2019" name="Int. J. Syst. Evol. Microbiol.">
        <title>The Global Catalogue of Microorganisms (GCM) 10K type strain sequencing project: providing services to taxonomists for standard genome sequencing and annotation.</title>
        <authorList>
            <consortium name="The Broad Institute Genomics Platform"/>
            <consortium name="The Broad Institute Genome Sequencing Center for Infectious Disease"/>
            <person name="Wu L."/>
            <person name="Ma J."/>
        </authorList>
    </citation>
    <scope>NUCLEOTIDE SEQUENCE [LARGE SCALE GENOMIC DNA]</scope>
    <source>
        <strain evidence="5">KCTC 23917</strain>
    </source>
</reference>
<dbReference type="Gene3D" id="3.40.50.2300">
    <property type="match status" value="1"/>
</dbReference>
<gene>
    <name evidence="4" type="ORF">GCM10010946_22500</name>
</gene>
<dbReference type="RefSeq" id="WP_189357293.1">
    <property type="nucleotide sequence ID" value="NZ_BMYU01000005.1"/>
</dbReference>
<dbReference type="SMART" id="SM00850">
    <property type="entry name" value="LytTR"/>
    <property type="match status" value="1"/>
</dbReference>
<evidence type="ECO:0000259" key="2">
    <source>
        <dbReference type="PROSITE" id="PS50110"/>
    </source>
</evidence>
<dbReference type="InterPro" id="IPR011006">
    <property type="entry name" value="CheY-like_superfamily"/>
</dbReference>
<organism evidence="4 5">
    <name type="scientific">Undibacterium squillarum</name>
    <dbReference type="NCBI Taxonomy" id="1131567"/>
    <lineage>
        <taxon>Bacteria</taxon>
        <taxon>Pseudomonadati</taxon>
        <taxon>Pseudomonadota</taxon>
        <taxon>Betaproteobacteria</taxon>
        <taxon>Burkholderiales</taxon>
        <taxon>Oxalobacteraceae</taxon>
        <taxon>Undibacterium</taxon>
    </lineage>
</organism>
<dbReference type="InterPro" id="IPR046947">
    <property type="entry name" value="LytR-like"/>
</dbReference>
<keyword evidence="5" id="KW-1185">Reference proteome</keyword>
<dbReference type="SUPFAM" id="SSF52172">
    <property type="entry name" value="CheY-like"/>
    <property type="match status" value="1"/>
</dbReference>
<name>A0ABQ2XYP3_9BURK</name>
<dbReference type="Proteomes" id="UP000653343">
    <property type="component" value="Unassembled WGS sequence"/>
</dbReference>
<keyword evidence="4" id="KW-0238">DNA-binding</keyword>
<dbReference type="PANTHER" id="PTHR37299">
    <property type="entry name" value="TRANSCRIPTIONAL REGULATOR-RELATED"/>
    <property type="match status" value="1"/>
</dbReference>